<sequence length="100" mass="11509">MDPQVAIWEAFWPLWRRCEQLDTRVISTAVGRSRSRGFKLCSVITALRGDVASGREEYSRDEASWYFEDDDAYLKVDDGFAAASLNNDGKKKKRVKSREE</sequence>
<accession>A0A4Z2IKT9</accession>
<keyword evidence="2" id="KW-1185">Reference proteome</keyword>
<evidence type="ECO:0000313" key="1">
    <source>
        <dbReference type="EMBL" id="TNN78629.1"/>
    </source>
</evidence>
<organism evidence="1 2">
    <name type="scientific">Liparis tanakae</name>
    <name type="common">Tanaka's snailfish</name>
    <dbReference type="NCBI Taxonomy" id="230148"/>
    <lineage>
        <taxon>Eukaryota</taxon>
        <taxon>Metazoa</taxon>
        <taxon>Chordata</taxon>
        <taxon>Craniata</taxon>
        <taxon>Vertebrata</taxon>
        <taxon>Euteleostomi</taxon>
        <taxon>Actinopterygii</taxon>
        <taxon>Neopterygii</taxon>
        <taxon>Teleostei</taxon>
        <taxon>Neoteleostei</taxon>
        <taxon>Acanthomorphata</taxon>
        <taxon>Eupercaria</taxon>
        <taxon>Perciformes</taxon>
        <taxon>Cottioidei</taxon>
        <taxon>Cottales</taxon>
        <taxon>Liparidae</taxon>
        <taxon>Liparis</taxon>
    </lineage>
</organism>
<proteinExistence type="predicted"/>
<dbReference type="EMBL" id="SRLO01000072">
    <property type="protein sequence ID" value="TNN78629.1"/>
    <property type="molecule type" value="Genomic_DNA"/>
</dbReference>
<evidence type="ECO:0000313" key="2">
    <source>
        <dbReference type="Proteomes" id="UP000314294"/>
    </source>
</evidence>
<reference evidence="1 2" key="1">
    <citation type="submission" date="2019-03" db="EMBL/GenBank/DDBJ databases">
        <title>First draft genome of Liparis tanakae, snailfish: a comprehensive survey of snailfish specific genes.</title>
        <authorList>
            <person name="Kim W."/>
            <person name="Song I."/>
            <person name="Jeong J.-H."/>
            <person name="Kim D."/>
            <person name="Kim S."/>
            <person name="Ryu S."/>
            <person name="Song J.Y."/>
            <person name="Lee S.K."/>
        </authorList>
    </citation>
    <scope>NUCLEOTIDE SEQUENCE [LARGE SCALE GENOMIC DNA]</scope>
    <source>
        <tissue evidence="1">Muscle</tissue>
    </source>
</reference>
<name>A0A4Z2IKT9_9TELE</name>
<protein>
    <submittedName>
        <fullName evidence="1">Uncharacterized protein</fullName>
    </submittedName>
</protein>
<comment type="caution">
    <text evidence="1">The sequence shown here is derived from an EMBL/GenBank/DDBJ whole genome shotgun (WGS) entry which is preliminary data.</text>
</comment>
<dbReference type="AlphaFoldDB" id="A0A4Z2IKT9"/>
<gene>
    <name evidence="1" type="ORF">EYF80_011224</name>
</gene>
<dbReference type="Proteomes" id="UP000314294">
    <property type="component" value="Unassembled WGS sequence"/>
</dbReference>